<evidence type="ECO:0000313" key="2">
    <source>
        <dbReference type="Proteomes" id="UP000014725"/>
    </source>
</evidence>
<organism evidence="1 2">
    <name type="scientific">Cellulophaga phage phi14:2</name>
    <dbReference type="NCBI Taxonomy" id="1327990"/>
    <lineage>
        <taxon>Viruses</taxon>
        <taxon>Duplodnaviria</taxon>
        <taxon>Heunggongvirae</taxon>
        <taxon>Uroviricota</taxon>
        <taxon>Caudoviricetes</taxon>
        <taxon>Crassvirales</taxon>
        <taxon>Steigviridae</taxon>
        <taxon>Asinivirinae</taxon>
        <taxon>Akihdevirus</taxon>
        <taxon>Akihdevirus balticus</taxon>
    </lineage>
</organism>
<dbReference type="Proteomes" id="UP000014725">
    <property type="component" value="Segment"/>
</dbReference>
<sequence>MLNSLIRVGSRSYISLLTPYHILPMAIDACVTTC</sequence>
<gene>
    <name evidence="1" type="ORF">Phi14:2_gp008</name>
</gene>
<name>S0A0I1_9CAUD</name>
<accession>S0A0I1</accession>
<reference evidence="2" key="2">
    <citation type="submission" date="2013-03" db="EMBL/GenBank/DDBJ databases">
        <title>The Cellulophaga phages: a novel, diverse, and globally ubiquitous model system.</title>
        <authorList>
            <person name="Holmfeldt K."/>
            <person name="Solonenko N."/>
            <person name="Shah M."/>
            <person name="Corrier K."/>
            <person name="Riemann L."/>
            <person name="VerBerkmoes N.C."/>
            <person name="Sullivan M.B."/>
        </authorList>
    </citation>
    <scope>NUCLEOTIDE SEQUENCE [LARGE SCALE GENOMIC DNA]</scope>
</reference>
<proteinExistence type="predicted"/>
<reference evidence="1 2" key="1">
    <citation type="journal article" date="2013" name="Proc. Natl. Acad. Sci. U.S.A.">
        <title>Twelve previously unknown phage genera are ubiquitous in global oceans.</title>
        <authorList>
            <person name="Holmfeldt K."/>
            <person name="Solonenko N."/>
            <person name="Shah M."/>
            <person name="Corrier K."/>
            <person name="Riemann L."/>
            <person name="Verberkmoes N.C."/>
            <person name="Sullivan M.B."/>
        </authorList>
    </citation>
    <scope>NUCLEOTIDE SEQUENCE [LARGE SCALE GENOMIC DNA]</scope>
    <source>
        <strain evidence="1">Phi14:2</strain>
    </source>
</reference>
<dbReference type="EMBL" id="KC821624">
    <property type="protein sequence ID" value="AGO48886.1"/>
    <property type="molecule type" value="Genomic_DNA"/>
</dbReference>
<protein>
    <submittedName>
        <fullName evidence="1">Uncharacterized protein</fullName>
    </submittedName>
</protein>
<keyword evidence="2" id="KW-1185">Reference proteome</keyword>
<evidence type="ECO:0000313" key="1">
    <source>
        <dbReference type="EMBL" id="AGO48886.1"/>
    </source>
</evidence>